<evidence type="ECO:0000256" key="5">
    <source>
        <dbReference type="ARBA" id="ARBA00023163"/>
    </source>
</evidence>
<evidence type="ECO:0000256" key="2">
    <source>
        <dbReference type="ARBA" id="ARBA00022490"/>
    </source>
</evidence>
<dbReference type="InterPro" id="IPR011991">
    <property type="entry name" value="ArsR-like_HTH"/>
</dbReference>
<protein>
    <submittedName>
        <fullName evidence="7">DNA-binding transcriptional regulator, MarR family</fullName>
    </submittedName>
</protein>
<name>A0A1H9FCR5_9RHOB</name>
<dbReference type="EMBL" id="FOEP01000006">
    <property type="protein sequence ID" value="SEQ35635.1"/>
    <property type="molecule type" value="Genomic_DNA"/>
</dbReference>
<evidence type="ECO:0000256" key="1">
    <source>
        <dbReference type="ARBA" id="ARBA00004496"/>
    </source>
</evidence>
<evidence type="ECO:0000256" key="3">
    <source>
        <dbReference type="ARBA" id="ARBA00023015"/>
    </source>
</evidence>
<keyword evidence="2" id="KW-0963">Cytoplasm</keyword>
<dbReference type="RefSeq" id="WP_090269912.1">
    <property type="nucleotide sequence ID" value="NZ_FOEP01000006.1"/>
</dbReference>
<keyword evidence="8" id="KW-1185">Reference proteome</keyword>
<dbReference type="FunFam" id="1.10.10.10:FF:000163">
    <property type="entry name" value="MarR family transcriptional regulator"/>
    <property type="match status" value="1"/>
</dbReference>
<dbReference type="InterPro" id="IPR000835">
    <property type="entry name" value="HTH_MarR-typ"/>
</dbReference>
<dbReference type="AlphaFoldDB" id="A0A1H9FCR5"/>
<dbReference type="CDD" id="cd00090">
    <property type="entry name" value="HTH_ARSR"/>
    <property type="match status" value="1"/>
</dbReference>
<evidence type="ECO:0000313" key="7">
    <source>
        <dbReference type="EMBL" id="SEQ35635.1"/>
    </source>
</evidence>
<dbReference type="GO" id="GO:0005737">
    <property type="term" value="C:cytoplasm"/>
    <property type="evidence" value="ECO:0007669"/>
    <property type="project" value="UniProtKB-SubCell"/>
</dbReference>
<evidence type="ECO:0000256" key="4">
    <source>
        <dbReference type="ARBA" id="ARBA00023125"/>
    </source>
</evidence>
<dbReference type="PANTHER" id="PTHR33164:SF5">
    <property type="entry name" value="ORGANIC HYDROPEROXIDE RESISTANCE TRANSCRIPTIONAL REGULATOR"/>
    <property type="match status" value="1"/>
</dbReference>
<dbReference type="Pfam" id="PF22381">
    <property type="entry name" value="Staph_reg_Sar_Rot"/>
    <property type="match status" value="1"/>
</dbReference>
<dbReference type="Gene3D" id="1.10.10.10">
    <property type="entry name" value="Winged helix-like DNA-binding domain superfamily/Winged helix DNA-binding domain"/>
    <property type="match status" value="1"/>
</dbReference>
<comment type="subcellular location">
    <subcellularLocation>
        <location evidence="1">Cytoplasm</location>
    </subcellularLocation>
</comment>
<keyword evidence="4 7" id="KW-0238">DNA-binding</keyword>
<reference evidence="7 8" key="1">
    <citation type="submission" date="2016-10" db="EMBL/GenBank/DDBJ databases">
        <authorList>
            <person name="de Groot N.N."/>
        </authorList>
    </citation>
    <scope>NUCLEOTIDE SEQUENCE [LARGE SCALE GENOMIC DNA]</scope>
    <source>
        <strain evidence="7 8">DSM 22007</strain>
    </source>
</reference>
<sequence length="148" mass="16391">MTQKIGLEHLLCFEVYAASHAFNKLYKPLLEPLGLTYPQYLVMVALWGRDGQSVSEIGAALELESSTLTPLIKRMEQAGLVQRQRDAEDERRVRVSLTDRGRALEAQAAHVPVCAGQATGLEFEQIEALRQQIADLRKALLARGDSAC</sequence>
<dbReference type="InterPro" id="IPR036388">
    <property type="entry name" value="WH-like_DNA-bd_sf"/>
</dbReference>
<dbReference type="SMART" id="SM00347">
    <property type="entry name" value="HTH_MARR"/>
    <property type="match status" value="1"/>
</dbReference>
<dbReference type="STRING" id="657014.SAMN04488092_10639"/>
<dbReference type="InterPro" id="IPR036390">
    <property type="entry name" value="WH_DNA-bd_sf"/>
</dbReference>
<keyword evidence="3" id="KW-0805">Transcription regulation</keyword>
<dbReference type="OrthoDB" id="9806864at2"/>
<evidence type="ECO:0000313" key="8">
    <source>
        <dbReference type="Proteomes" id="UP000198634"/>
    </source>
</evidence>
<feature type="domain" description="HTH marR-type" evidence="6">
    <location>
        <begin position="8"/>
        <end position="138"/>
    </location>
</feature>
<dbReference type="PANTHER" id="PTHR33164">
    <property type="entry name" value="TRANSCRIPTIONAL REGULATOR, MARR FAMILY"/>
    <property type="match status" value="1"/>
</dbReference>
<gene>
    <name evidence="7" type="ORF">SAMN04488092_10639</name>
</gene>
<dbReference type="InterPro" id="IPR039422">
    <property type="entry name" value="MarR/SlyA-like"/>
</dbReference>
<evidence type="ECO:0000259" key="6">
    <source>
        <dbReference type="PROSITE" id="PS50995"/>
    </source>
</evidence>
<proteinExistence type="predicted"/>
<accession>A0A1H9FCR5</accession>
<dbReference type="PROSITE" id="PS50995">
    <property type="entry name" value="HTH_MARR_2"/>
    <property type="match status" value="1"/>
</dbReference>
<dbReference type="Proteomes" id="UP000198634">
    <property type="component" value="Unassembled WGS sequence"/>
</dbReference>
<dbReference type="GO" id="GO:0003700">
    <property type="term" value="F:DNA-binding transcription factor activity"/>
    <property type="evidence" value="ECO:0007669"/>
    <property type="project" value="InterPro"/>
</dbReference>
<dbReference type="InterPro" id="IPR055166">
    <property type="entry name" value="Transc_reg_Sar_Rot_HTH"/>
</dbReference>
<dbReference type="GO" id="GO:0006950">
    <property type="term" value="P:response to stress"/>
    <property type="evidence" value="ECO:0007669"/>
    <property type="project" value="TreeGrafter"/>
</dbReference>
<dbReference type="GO" id="GO:0003677">
    <property type="term" value="F:DNA binding"/>
    <property type="evidence" value="ECO:0007669"/>
    <property type="project" value="UniProtKB-KW"/>
</dbReference>
<dbReference type="PRINTS" id="PR00598">
    <property type="entry name" value="HTHMARR"/>
</dbReference>
<dbReference type="SUPFAM" id="SSF46785">
    <property type="entry name" value="Winged helix' DNA-binding domain"/>
    <property type="match status" value="1"/>
</dbReference>
<keyword evidence="5" id="KW-0804">Transcription</keyword>
<organism evidence="7 8">
    <name type="scientific">Thalassovita taeanensis</name>
    <dbReference type="NCBI Taxonomy" id="657014"/>
    <lineage>
        <taxon>Bacteria</taxon>
        <taxon>Pseudomonadati</taxon>
        <taxon>Pseudomonadota</taxon>
        <taxon>Alphaproteobacteria</taxon>
        <taxon>Rhodobacterales</taxon>
        <taxon>Roseobacteraceae</taxon>
        <taxon>Thalassovita</taxon>
    </lineage>
</organism>